<reference evidence="2 3" key="1">
    <citation type="journal article" date="2016" name="Nat. Commun.">
        <title>Genomes of cryptic chimpanzee Plasmodium species reveal key evolutionary events leading to human malaria.</title>
        <authorList>
            <person name="Sundararaman S.A."/>
            <person name="Plenderleith L.J."/>
            <person name="Liu W."/>
            <person name="Loy D.E."/>
            <person name="Learn G.H."/>
            <person name="Li Y."/>
            <person name="Shaw K.S."/>
            <person name="Ayouba A."/>
            <person name="Peeters M."/>
            <person name="Speede S."/>
            <person name="Shaw G.M."/>
            <person name="Bushman F.D."/>
            <person name="Brisson D."/>
            <person name="Rayner J.C."/>
            <person name="Sharp P.M."/>
            <person name="Hahn B.H."/>
        </authorList>
    </citation>
    <scope>NUCLEOTIDE SEQUENCE [LARGE SCALE GENOMIC DNA]</scope>
    <source>
        <strain evidence="2 3">SY57</strain>
    </source>
</reference>
<organism evidence="2 3">
    <name type="scientific">Plasmodium reichenowi</name>
    <dbReference type="NCBI Taxonomy" id="5854"/>
    <lineage>
        <taxon>Eukaryota</taxon>
        <taxon>Sar</taxon>
        <taxon>Alveolata</taxon>
        <taxon>Apicomplexa</taxon>
        <taxon>Aconoidasida</taxon>
        <taxon>Haemosporida</taxon>
        <taxon>Plasmodiidae</taxon>
        <taxon>Plasmodium</taxon>
        <taxon>Plasmodium (Laverania)</taxon>
    </lineage>
</organism>
<keyword evidence="1 2" id="KW-0812">Transmembrane</keyword>
<dbReference type="Proteomes" id="UP000076359">
    <property type="component" value="Unassembled WGS sequence"/>
</dbReference>
<feature type="transmembrane region" description="Helical" evidence="1">
    <location>
        <begin position="6"/>
        <end position="24"/>
    </location>
</feature>
<comment type="caution">
    <text evidence="2">The sequence shown here is derived from an EMBL/GenBank/DDBJ whole genome shotgun (WGS) entry which is preliminary data.</text>
</comment>
<proteinExistence type="predicted"/>
<keyword evidence="1" id="KW-1133">Transmembrane helix</keyword>
<protein>
    <submittedName>
        <fullName evidence="2">MC-2TM Maurer's cleft two transmembrane protein</fullName>
    </submittedName>
</protein>
<dbReference type="AlphaFoldDB" id="A0A151L439"/>
<feature type="non-terminal residue" evidence="2">
    <location>
        <position position="1"/>
    </location>
</feature>
<dbReference type="GeneID" id="30953487"/>
<keyword evidence="1" id="KW-0472">Membrane</keyword>
<dbReference type="KEGG" id="prei:PRSY57_0002200"/>
<evidence type="ECO:0000313" key="2">
    <source>
        <dbReference type="EMBL" id="KYN93607.1"/>
    </source>
</evidence>
<evidence type="ECO:0000313" key="3">
    <source>
        <dbReference type="Proteomes" id="UP000076359"/>
    </source>
</evidence>
<sequence length="46" mass="5444">DGSAFLLTFILSIFITYIVARYFPDMKIGFKKLKTKFNTFFQKKSK</sequence>
<name>A0A151L439_PLARE</name>
<accession>A0A151L439</accession>
<dbReference type="EMBL" id="LVLA01000039">
    <property type="protein sequence ID" value="KYN93607.1"/>
    <property type="molecule type" value="Genomic_DNA"/>
</dbReference>
<dbReference type="RefSeq" id="XP_019969881.1">
    <property type="nucleotide sequence ID" value="XM_020114115.1"/>
</dbReference>
<gene>
    <name evidence="2" type="ORF">PRSY57_0002200</name>
</gene>
<evidence type="ECO:0000256" key="1">
    <source>
        <dbReference type="SAM" id="Phobius"/>
    </source>
</evidence>